<dbReference type="InterPro" id="IPR051678">
    <property type="entry name" value="AGP_Transferase"/>
</dbReference>
<dbReference type="GO" id="GO:0016301">
    <property type="term" value="F:kinase activity"/>
    <property type="evidence" value="ECO:0007669"/>
    <property type="project" value="UniProtKB-KW"/>
</dbReference>
<dbReference type="CDD" id="cd05120">
    <property type="entry name" value="APH_ChoK_like"/>
    <property type="match status" value="1"/>
</dbReference>
<dbReference type="PANTHER" id="PTHR21310:SF55">
    <property type="entry name" value="AMINOGLYCOSIDE PHOSPHOTRANSFERASE DOMAIN-CONTAINING PROTEIN"/>
    <property type="match status" value="1"/>
</dbReference>
<sequence>MLPWTEVPQMKPINAGPITRLLVILFVSVRSHRYLRWLWKPASGVITISNICIKVKPSVGLAEANAMLLVAQHTSLPVPKVYCAFVHKEVTFLVMSRLRGTIAQYRWVYRSEESKAKILAQLDQMVIELRSVPVPDQATVSSVGGGPFYDCRLPSGLLWGPFDTIREFHKALAGGIDFDIDYAGMPDDVHELFEFYRRSDHQLVLTHGDLSSLNILVDGDDVVGIVDWETAGWFPRYWEYTCAKYVNPYNEFWEQEIDKFIEPMPYELGVERTRKKCFGAS</sequence>
<dbReference type="Proteomes" id="UP000070501">
    <property type="component" value="Unassembled WGS sequence"/>
</dbReference>
<dbReference type="OrthoDB" id="8300194at2759"/>
<dbReference type="SUPFAM" id="SSF56112">
    <property type="entry name" value="Protein kinase-like (PK-like)"/>
    <property type="match status" value="1"/>
</dbReference>
<dbReference type="PANTHER" id="PTHR21310">
    <property type="entry name" value="AMINOGLYCOSIDE PHOSPHOTRANSFERASE-RELATED-RELATED"/>
    <property type="match status" value="1"/>
</dbReference>
<organism evidence="2 3">
    <name type="scientific">Microdochium bolleyi</name>
    <dbReference type="NCBI Taxonomy" id="196109"/>
    <lineage>
        <taxon>Eukaryota</taxon>
        <taxon>Fungi</taxon>
        <taxon>Dikarya</taxon>
        <taxon>Ascomycota</taxon>
        <taxon>Pezizomycotina</taxon>
        <taxon>Sordariomycetes</taxon>
        <taxon>Xylariomycetidae</taxon>
        <taxon>Xylariales</taxon>
        <taxon>Microdochiaceae</taxon>
        <taxon>Microdochium</taxon>
    </lineage>
</organism>
<keyword evidence="2" id="KW-0808">Transferase</keyword>
<dbReference type="InterPro" id="IPR011009">
    <property type="entry name" value="Kinase-like_dom_sf"/>
</dbReference>
<keyword evidence="3" id="KW-1185">Reference proteome</keyword>
<keyword evidence="2" id="KW-0418">Kinase</keyword>
<dbReference type="STRING" id="196109.A0A136IY10"/>
<name>A0A136IY10_9PEZI</name>
<dbReference type="AlphaFoldDB" id="A0A136IY10"/>
<evidence type="ECO:0000259" key="1">
    <source>
        <dbReference type="Pfam" id="PF01636"/>
    </source>
</evidence>
<dbReference type="Pfam" id="PF01636">
    <property type="entry name" value="APH"/>
    <property type="match status" value="1"/>
</dbReference>
<evidence type="ECO:0000313" key="2">
    <source>
        <dbReference type="EMBL" id="KXJ89833.1"/>
    </source>
</evidence>
<dbReference type="InterPro" id="IPR002575">
    <property type="entry name" value="Aminoglycoside_PTrfase"/>
</dbReference>
<dbReference type="Gene3D" id="3.90.1200.10">
    <property type="match status" value="1"/>
</dbReference>
<dbReference type="InParanoid" id="A0A136IY10"/>
<reference evidence="3" key="1">
    <citation type="submission" date="2016-02" db="EMBL/GenBank/DDBJ databases">
        <title>Draft genome sequence of Microdochium bolleyi, a fungal endophyte of beachgrass.</title>
        <authorList>
            <consortium name="DOE Joint Genome Institute"/>
            <person name="David A.S."/>
            <person name="May G."/>
            <person name="Haridas S."/>
            <person name="Lim J."/>
            <person name="Wang M."/>
            <person name="Labutti K."/>
            <person name="Lipzen A."/>
            <person name="Barry K."/>
            <person name="Grigoriev I.V."/>
        </authorList>
    </citation>
    <scope>NUCLEOTIDE SEQUENCE [LARGE SCALE GENOMIC DNA]</scope>
    <source>
        <strain evidence="3">J235TASD1</strain>
    </source>
</reference>
<feature type="domain" description="Aminoglycoside phosphotransferase" evidence="1">
    <location>
        <begin position="61"/>
        <end position="244"/>
    </location>
</feature>
<evidence type="ECO:0000313" key="3">
    <source>
        <dbReference type="Proteomes" id="UP000070501"/>
    </source>
</evidence>
<protein>
    <submittedName>
        <fullName evidence="2">Kinase-like domain-containing protein</fullName>
    </submittedName>
</protein>
<proteinExistence type="predicted"/>
<gene>
    <name evidence="2" type="ORF">Micbo1qcDRAFT_212335</name>
</gene>
<accession>A0A136IY10</accession>
<dbReference type="EMBL" id="KQ964254">
    <property type="protein sequence ID" value="KXJ89833.1"/>
    <property type="molecule type" value="Genomic_DNA"/>
</dbReference>